<proteinExistence type="predicted"/>
<evidence type="ECO:0000259" key="3">
    <source>
        <dbReference type="Pfam" id="PF07635"/>
    </source>
</evidence>
<evidence type="ECO:0000259" key="2">
    <source>
        <dbReference type="Pfam" id="PF07587"/>
    </source>
</evidence>
<dbReference type="AlphaFoldDB" id="A0A4R7RR11"/>
<dbReference type="InterPro" id="IPR011429">
    <property type="entry name" value="Cyt_c_Planctomycete-type"/>
</dbReference>
<sequence length="1021" mass="113343">MAGSVLYGMVLSMSVRSAAFIAALLPLFSYSEETVSFSRDVLPILSDNCLSCHGQDEAHRKADLRLDTQDGAMSVIKPGDPKASDFLARILTEDADELMPPPKSHKPRLNPEQADVIRRWIAQGAVWGKHWAFEKPVKTKVTGHPVDHFITARLSKAGLQMAPQAPAHTLLRRLSFDLTGLPPNAEEIAAFESSSYEAQVDRLLASPHFGERMAMWWLDAARYADTDGFQADANRTNWPWRDYVIQSFNENKPFDQFTLEQFAGDLFPDATAEQKVATCFHRNHMTNGEGGRDKEESRVDYVIDRVNTTGTVWMGLTLGCTQCHTHKFDPISHADYYSMAAFFNSVDEDGSAGTKARPYLSYQSPLAARAVLEAQALVDERTPAEKQAREEAAAPFAEWLAARHQEVGLGFTAWHPLRGKLESEEGTVLTQEDDATVQASGPNKKQDDYRLTTAIGLKRIAGLKLEVFPHASHTGGGLSRGASGEFILTDIKVQVKRSGSTQIRDIKVAGAVADTFMKATKAARVYGDVKGTLDDDPRNGWTTEGAPQTEPHTAVFALATPLSLESEEELIFQMLHRSTNGDANIGRFRVSVTDQPGPAVNGLEQAPLEQLAAARVTDLAKLDPSLRERLFAQFLEDHAPYQTAKTSLTRASSQLKEVKAAAGKLNVMVLSERKEPRETHVLLRGVWDKHGERVTQDVPAAIAPWPEGEPRNRMGLARWITSKENPLTARVFVNHLWQMCFGAGLVRTPDDFGLQGERPTHPELLDWLAVDFMEHGWDVKRLLKLIVMSEAYRQDSAVAADLIERDPQNRLLARGPRFRLPSWMMRDAALTASGLLNPALGGPPVRPYQPDGVWEENFMGRFTYEPSEGPAQHRRTLYAFWRRSIAPTFLFDSAQRRVCEVGVSRTNTPLQALTLLNDTSMMEAAATLAQQMMLHDQSNEERLQALYLRVLSRQATQKELTVLTRELDRALTHYQAHPEDAAKYLSTIPGVAAQNSSMPALAAHTLVASLVLNLDEAITHE</sequence>
<dbReference type="PANTHER" id="PTHR35889:SF3">
    <property type="entry name" value="F-BOX DOMAIN-CONTAINING PROTEIN"/>
    <property type="match status" value="1"/>
</dbReference>
<accession>A0A4R7RR11</accession>
<organism evidence="4 5">
    <name type="scientific">Prosthecobacter fusiformis</name>
    <dbReference type="NCBI Taxonomy" id="48464"/>
    <lineage>
        <taxon>Bacteria</taxon>
        <taxon>Pseudomonadati</taxon>
        <taxon>Verrucomicrobiota</taxon>
        <taxon>Verrucomicrobiia</taxon>
        <taxon>Verrucomicrobiales</taxon>
        <taxon>Verrucomicrobiaceae</taxon>
        <taxon>Prosthecobacter</taxon>
    </lineage>
</organism>
<dbReference type="Pfam" id="PF07635">
    <property type="entry name" value="PSCyt1"/>
    <property type="match status" value="1"/>
</dbReference>
<protein>
    <submittedName>
        <fullName evidence="4">Cytochrome c</fullName>
    </submittedName>
</protein>
<feature type="domain" description="DUF1549" evidence="1">
    <location>
        <begin position="145"/>
        <end position="347"/>
    </location>
</feature>
<evidence type="ECO:0000259" key="1">
    <source>
        <dbReference type="Pfam" id="PF07583"/>
    </source>
</evidence>
<dbReference type="PANTHER" id="PTHR35889">
    <property type="entry name" value="CYCLOINULO-OLIGOSACCHARIDE FRUCTANOTRANSFERASE-RELATED"/>
    <property type="match status" value="1"/>
</dbReference>
<dbReference type="Pfam" id="PF07587">
    <property type="entry name" value="PSD1"/>
    <property type="match status" value="1"/>
</dbReference>
<gene>
    <name evidence="4" type="ORF">EI77_03427</name>
</gene>
<evidence type="ECO:0000313" key="5">
    <source>
        <dbReference type="Proteomes" id="UP000295662"/>
    </source>
</evidence>
<dbReference type="InterPro" id="IPR011444">
    <property type="entry name" value="DUF1549"/>
</dbReference>
<comment type="caution">
    <text evidence="4">The sequence shown here is derived from an EMBL/GenBank/DDBJ whole genome shotgun (WGS) entry which is preliminary data.</text>
</comment>
<feature type="domain" description="DUF1553" evidence="2">
    <location>
        <begin position="712"/>
        <end position="965"/>
    </location>
</feature>
<reference evidence="4 5" key="1">
    <citation type="submission" date="2019-03" db="EMBL/GenBank/DDBJ databases">
        <title>Genomic Encyclopedia of Archaeal and Bacterial Type Strains, Phase II (KMG-II): from individual species to whole genera.</title>
        <authorList>
            <person name="Goeker M."/>
        </authorList>
    </citation>
    <scope>NUCLEOTIDE SEQUENCE [LARGE SCALE GENOMIC DNA]</scope>
    <source>
        <strain evidence="4 5">ATCC 25309</strain>
    </source>
</reference>
<dbReference type="Pfam" id="PF07583">
    <property type="entry name" value="PSCyt2"/>
    <property type="match status" value="1"/>
</dbReference>
<keyword evidence="5" id="KW-1185">Reference proteome</keyword>
<dbReference type="InterPro" id="IPR022655">
    <property type="entry name" value="DUF1553"/>
</dbReference>
<dbReference type="Proteomes" id="UP000295662">
    <property type="component" value="Unassembled WGS sequence"/>
</dbReference>
<dbReference type="EMBL" id="SOCA01000007">
    <property type="protein sequence ID" value="TDU67225.1"/>
    <property type="molecule type" value="Genomic_DNA"/>
</dbReference>
<evidence type="ECO:0000313" key="4">
    <source>
        <dbReference type="EMBL" id="TDU67225.1"/>
    </source>
</evidence>
<name>A0A4R7RR11_9BACT</name>
<feature type="domain" description="Cytochrome C Planctomycete-type" evidence="3">
    <location>
        <begin position="49"/>
        <end position="102"/>
    </location>
</feature>